<name>A0A512RF93_9BACT</name>
<protein>
    <recommendedName>
        <fullName evidence="3">RES domain-containing protein</fullName>
    </recommendedName>
</protein>
<proteinExistence type="predicted"/>
<dbReference type="Proteomes" id="UP000321436">
    <property type="component" value="Unassembled WGS sequence"/>
</dbReference>
<dbReference type="EMBL" id="BKAU01000001">
    <property type="protein sequence ID" value="GEP94387.1"/>
    <property type="molecule type" value="Genomic_DNA"/>
</dbReference>
<accession>A0A512RF93</accession>
<dbReference type="AlphaFoldDB" id="A0A512RF93"/>
<sequence length="101" mass="11691">MENHGYKTAEDVPETLKIVEISVPEKSILELLPKDIPGWRDKPHNEQVRDYVDGLLKKREWFLIKLPSTEMPGEFLHIINTRHPLMAEVEILGKAESSYPD</sequence>
<organism evidence="1 2">
    <name type="scientific">Chitinophaga cymbidii</name>
    <dbReference type="NCBI Taxonomy" id="1096750"/>
    <lineage>
        <taxon>Bacteria</taxon>
        <taxon>Pseudomonadati</taxon>
        <taxon>Bacteroidota</taxon>
        <taxon>Chitinophagia</taxon>
        <taxon>Chitinophagales</taxon>
        <taxon>Chitinophagaceae</taxon>
        <taxon>Chitinophaga</taxon>
    </lineage>
</organism>
<keyword evidence="2" id="KW-1185">Reference proteome</keyword>
<reference evidence="1 2" key="1">
    <citation type="submission" date="2019-07" db="EMBL/GenBank/DDBJ databases">
        <title>Whole genome shotgun sequence of Chitinophaga cymbidii NBRC 109752.</title>
        <authorList>
            <person name="Hosoyama A."/>
            <person name="Uohara A."/>
            <person name="Ohji S."/>
            <person name="Ichikawa N."/>
        </authorList>
    </citation>
    <scope>NUCLEOTIDE SEQUENCE [LARGE SCALE GENOMIC DNA]</scope>
    <source>
        <strain evidence="1 2">NBRC 109752</strain>
    </source>
</reference>
<evidence type="ECO:0000313" key="1">
    <source>
        <dbReference type="EMBL" id="GEP94387.1"/>
    </source>
</evidence>
<evidence type="ECO:0008006" key="3">
    <source>
        <dbReference type="Google" id="ProtNLM"/>
    </source>
</evidence>
<comment type="caution">
    <text evidence="1">The sequence shown here is derived from an EMBL/GenBank/DDBJ whole genome shotgun (WGS) entry which is preliminary data.</text>
</comment>
<evidence type="ECO:0000313" key="2">
    <source>
        <dbReference type="Proteomes" id="UP000321436"/>
    </source>
</evidence>
<gene>
    <name evidence="1" type="ORF">CCY01nite_06470</name>
</gene>